<keyword evidence="3" id="KW-1185">Reference proteome</keyword>
<reference evidence="3" key="1">
    <citation type="journal article" date="2019" name="Int. J. Syst. Evol. Microbiol.">
        <title>The Global Catalogue of Microorganisms (GCM) 10K type strain sequencing project: providing services to taxonomists for standard genome sequencing and annotation.</title>
        <authorList>
            <consortium name="The Broad Institute Genomics Platform"/>
            <consortium name="The Broad Institute Genome Sequencing Center for Infectious Disease"/>
            <person name="Wu L."/>
            <person name="Ma J."/>
        </authorList>
    </citation>
    <scope>NUCLEOTIDE SEQUENCE [LARGE SCALE GENOMIC DNA]</scope>
    <source>
        <strain evidence="3">CCM 8927</strain>
    </source>
</reference>
<proteinExistence type="predicted"/>
<dbReference type="Pfam" id="PF15542">
    <property type="entry name" value="Ntox50"/>
    <property type="match status" value="1"/>
</dbReference>
<gene>
    <name evidence="2" type="ORF">ACFQAV_08815</name>
</gene>
<dbReference type="Proteomes" id="UP001596288">
    <property type="component" value="Unassembled WGS sequence"/>
</dbReference>
<sequence>MKDGTFGNVINPEKQAAHMASTRINGKSYFDDNVDVQKLLDEYSGTGKVLQDRNGRRTNAEVVYLDKSIGIEGSTGNKVSGIKIHHSKKRTHIVPVREGK</sequence>
<dbReference type="RefSeq" id="WP_376987921.1">
    <property type="nucleotide sequence ID" value="NZ_JBHSSF010000020.1"/>
</dbReference>
<dbReference type="InterPro" id="IPR029100">
    <property type="entry name" value="Ntox50"/>
</dbReference>
<protein>
    <submittedName>
        <fullName evidence="2">Polymorphic toxin type 50 domain-containing protein</fullName>
    </submittedName>
</protein>
<evidence type="ECO:0000313" key="3">
    <source>
        <dbReference type="Proteomes" id="UP001596288"/>
    </source>
</evidence>
<organism evidence="2 3">
    <name type="scientific">Companilactobacillus huachuanensis</name>
    <dbReference type="NCBI Taxonomy" id="2559914"/>
    <lineage>
        <taxon>Bacteria</taxon>
        <taxon>Bacillati</taxon>
        <taxon>Bacillota</taxon>
        <taxon>Bacilli</taxon>
        <taxon>Lactobacillales</taxon>
        <taxon>Lactobacillaceae</taxon>
        <taxon>Companilactobacillus</taxon>
    </lineage>
</organism>
<evidence type="ECO:0000259" key="1">
    <source>
        <dbReference type="Pfam" id="PF15542"/>
    </source>
</evidence>
<dbReference type="EMBL" id="JBHSSF010000020">
    <property type="protein sequence ID" value="MFC6176940.1"/>
    <property type="molecule type" value="Genomic_DNA"/>
</dbReference>
<feature type="domain" description="Bacterial toxin 50" evidence="1">
    <location>
        <begin position="10"/>
        <end position="95"/>
    </location>
</feature>
<evidence type="ECO:0000313" key="2">
    <source>
        <dbReference type="EMBL" id="MFC6176940.1"/>
    </source>
</evidence>
<comment type="caution">
    <text evidence="2">The sequence shown here is derived from an EMBL/GenBank/DDBJ whole genome shotgun (WGS) entry which is preliminary data.</text>
</comment>
<accession>A0ABW1RLS7</accession>
<name>A0ABW1RLS7_9LACO</name>